<organism evidence="4 5">
    <name type="scientific">Niabella soli DSM 19437</name>
    <dbReference type="NCBI Taxonomy" id="929713"/>
    <lineage>
        <taxon>Bacteria</taxon>
        <taxon>Pseudomonadati</taxon>
        <taxon>Bacteroidota</taxon>
        <taxon>Chitinophagia</taxon>
        <taxon>Chitinophagales</taxon>
        <taxon>Chitinophagaceae</taxon>
        <taxon>Niabella</taxon>
    </lineage>
</organism>
<keyword evidence="1 4" id="KW-0808">Transferase</keyword>
<proteinExistence type="predicted"/>
<evidence type="ECO:0000313" key="4">
    <source>
        <dbReference type="EMBL" id="AHF16084.1"/>
    </source>
</evidence>
<dbReference type="CDD" id="cd06420">
    <property type="entry name" value="GT2_Chondriotin_Pol_N"/>
    <property type="match status" value="1"/>
</dbReference>
<dbReference type="STRING" id="929713.NIASO_14870"/>
<dbReference type="SUPFAM" id="SSF53448">
    <property type="entry name" value="Nucleotide-diphospho-sugar transferases"/>
    <property type="match status" value="1"/>
</dbReference>
<dbReference type="PANTHER" id="PTHR43685">
    <property type="entry name" value="GLYCOSYLTRANSFERASE"/>
    <property type="match status" value="1"/>
</dbReference>
<evidence type="ECO:0000256" key="1">
    <source>
        <dbReference type="ARBA" id="ARBA00022679"/>
    </source>
</evidence>
<dbReference type="PANTHER" id="PTHR43685:SF3">
    <property type="entry name" value="SLR2126 PROTEIN"/>
    <property type="match status" value="1"/>
</dbReference>
<gene>
    <name evidence="4" type="ORF">NIASO_14870</name>
</gene>
<dbReference type="InterPro" id="IPR050834">
    <property type="entry name" value="Glycosyltransf_2"/>
</dbReference>
<sequence length="258" mass="28837">MSLVVSTYNWPQALELVLLGVAAQKKLPAEVLIADDGSGAATKELIRSFQHKFPVPLQHIWQPDEGFQLARIRNKAIAAAQADYIVQIDGDSIPEKHFIMDHARVAETGCFVRGTRGLLTPGASQRAIAQKKIAFHFYSSGVKHRNNVLRSPLLLPLGIKKETNSFRVKGSNMGFWRKDFIRVNGYNNAMEGWGHEDEELAARFINAGLRKKKVKLAAVQYHLHHKTASQEQEPLHCLVLENVRTQLIIACTNGMAQL</sequence>
<dbReference type="GO" id="GO:0016740">
    <property type="term" value="F:transferase activity"/>
    <property type="evidence" value="ECO:0007669"/>
    <property type="project" value="UniProtKB-KW"/>
</dbReference>
<dbReference type="eggNOG" id="COG1215">
    <property type="taxonomic scope" value="Bacteria"/>
</dbReference>
<protein>
    <submittedName>
        <fullName evidence="4">Glycosyl transferase family 2</fullName>
    </submittedName>
</protein>
<dbReference type="Pfam" id="PF00535">
    <property type="entry name" value="Glycos_transf_2"/>
    <property type="match status" value="1"/>
</dbReference>
<dbReference type="Proteomes" id="UP000003586">
    <property type="component" value="Chromosome"/>
</dbReference>
<name>W0F3L3_9BACT</name>
<dbReference type="InterPro" id="IPR029044">
    <property type="entry name" value="Nucleotide-diphossugar_trans"/>
</dbReference>
<dbReference type="InterPro" id="IPR001173">
    <property type="entry name" value="Glyco_trans_2-like"/>
</dbReference>
<evidence type="ECO:0000259" key="3">
    <source>
        <dbReference type="Pfam" id="PF02709"/>
    </source>
</evidence>
<feature type="domain" description="Glycosyltransferase 2-like" evidence="2">
    <location>
        <begin position="2"/>
        <end position="108"/>
    </location>
</feature>
<dbReference type="Pfam" id="PF02709">
    <property type="entry name" value="Glyco_transf_7C"/>
    <property type="match status" value="1"/>
</dbReference>
<dbReference type="InterPro" id="IPR027791">
    <property type="entry name" value="Galactosyl_T_C"/>
</dbReference>
<accession>W0F3L3</accession>
<dbReference type="AlphaFoldDB" id="W0F3L3"/>
<keyword evidence="5" id="KW-1185">Reference proteome</keyword>
<dbReference type="HOGENOM" id="CLU_025996_24_0_10"/>
<dbReference type="EMBL" id="CP007035">
    <property type="protein sequence ID" value="AHF16084.1"/>
    <property type="molecule type" value="Genomic_DNA"/>
</dbReference>
<evidence type="ECO:0000313" key="5">
    <source>
        <dbReference type="Proteomes" id="UP000003586"/>
    </source>
</evidence>
<dbReference type="KEGG" id="nso:NIASO_14870"/>
<dbReference type="Gene3D" id="3.90.550.10">
    <property type="entry name" value="Spore Coat Polysaccharide Biosynthesis Protein SpsA, Chain A"/>
    <property type="match status" value="1"/>
</dbReference>
<feature type="domain" description="Galactosyltransferase C-terminal" evidence="3">
    <location>
        <begin position="168"/>
        <end position="226"/>
    </location>
</feature>
<reference evidence="4 5" key="1">
    <citation type="submission" date="2013-12" db="EMBL/GenBank/DDBJ databases">
        <authorList>
            <consortium name="DOE Joint Genome Institute"/>
            <person name="Eisen J."/>
            <person name="Huntemann M."/>
            <person name="Han J."/>
            <person name="Chen A."/>
            <person name="Kyrpides N."/>
            <person name="Mavromatis K."/>
            <person name="Markowitz V."/>
            <person name="Palaniappan K."/>
            <person name="Ivanova N."/>
            <person name="Schaumberg A."/>
            <person name="Pati A."/>
            <person name="Liolios K."/>
            <person name="Nordberg H.P."/>
            <person name="Cantor M.N."/>
            <person name="Hua S.X."/>
            <person name="Woyke T."/>
        </authorList>
    </citation>
    <scope>NUCLEOTIDE SEQUENCE [LARGE SCALE GENOMIC DNA]</scope>
    <source>
        <strain evidence="5">DSM 19437</strain>
    </source>
</reference>
<evidence type="ECO:0000259" key="2">
    <source>
        <dbReference type="Pfam" id="PF00535"/>
    </source>
</evidence>